<dbReference type="CDD" id="cd03444">
    <property type="entry name" value="Thioesterase_II_repeat1"/>
    <property type="match status" value="1"/>
</dbReference>
<dbReference type="GO" id="GO:0006637">
    <property type="term" value="P:acyl-CoA metabolic process"/>
    <property type="evidence" value="ECO:0000318"/>
    <property type="project" value="GO_Central"/>
</dbReference>
<dbReference type="InParanoid" id="A0A1D8PHJ4"/>
<dbReference type="SMR" id="A0A1D8PHJ4"/>
<dbReference type="Pfam" id="PF13622">
    <property type="entry name" value="4HBT_3"/>
    <property type="match status" value="1"/>
</dbReference>
<evidence type="ECO:0000259" key="4">
    <source>
        <dbReference type="Pfam" id="PF20789"/>
    </source>
</evidence>
<reference evidence="6 7" key="1">
    <citation type="journal article" date="2004" name="Proc. Natl. Acad. Sci. U.S.A.">
        <title>The diploid genome sequence of Candida albicans.</title>
        <authorList>
            <person name="Jones T."/>
            <person name="Federspiel N.A."/>
            <person name="Chibana H."/>
            <person name="Dungan J."/>
            <person name="Kalman S."/>
            <person name="Magee B.B."/>
            <person name="Newport G."/>
            <person name="Thorstenson Y.R."/>
            <person name="Agabian N."/>
            <person name="Magee P.T."/>
            <person name="Davis R.W."/>
            <person name="Scherer S."/>
        </authorList>
    </citation>
    <scope>NUCLEOTIDE SEQUENCE [LARGE SCALE GENOMIC DNA]</scope>
    <source>
        <strain evidence="7">SC5314 / ATCC MYA-2876</strain>
    </source>
</reference>
<dbReference type="PANTHER" id="PTHR11066:SF34">
    <property type="entry name" value="ACYL-COENZYME A THIOESTERASE 8"/>
    <property type="match status" value="1"/>
</dbReference>
<organism evidence="6 7">
    <name type="scientific">Candida albicans (strain SC5314 / ATCC MYA-2876)</name>
    <name type="common">Yeast</name>
    <dbReference type="NCBI Taxonomy" id="237561"/>
    <lineage>
        <taxon>Eukaryota</taxon>
        <taxon>Fungi</taxon>
        <taxon>Dikarya</taxon>
        <taxon>Ascomycota</taxon>
        <taxon>Saccharomycotina</taxon>
        <taxon>Pichiomycetes</taxon>
        <taxon>Debaryomycetaceae</taxon>
        <taxon>Candida/Lodderomyces clade</taxon>
        <taxon>Candida</taxon>
    </lineage>
</organism>
<dbReference type="VEuPathDB" id="FungiDB:C2_05980C_A"/>
<accession>A0A1D8PHJ4</accession>
<dbReference type="GO" id="GO:0047617">
    <property type="term" value="F:fatty acyl-CoA hydrolase activity"/>
    <property type="evidence" value="ECO:0000318"/>
    <property type="project" value="GO_Central"/>
</dbReference>
<dbReference type="GO" id="GO:0009062">
    <property type="term" value="P:fatty acid catabolic process"/>
    <property type="evidence" value="ECO:0000318"/>
    <property type="project" value="GO_Central"/>
</dbReference>
<evidence type="ECO:0000313" key="5">
    <source>
        <dbReference type="CGD" id="CAL0000176423"/>
    </source>
</evidence>
<evidence type="ECO:0000256" key="2">
    <source>
        <dbReference type="ARBA" id="ARBA00022801"/>
    </source>
</evidence>
<feature type="domain" description="Acyl-CoA thioesterase-like N-terminal HotDog" evidence="3">
    <location>
        <begin position="48"/>
        <end position="122"/>
    </location>
</feature>
<evidence type="ECO:0000313" key="6">
    <source>
        <dbReference type="EMBL" id="AOW27608.1"/>
    </source>
</evidence>
<dbReference type="FunCoup" id="A0A1D8PHJ4">
    <property type="interactions" value="179"/>
</dbReference>
<dbReference type="OrthoDB" id="68328at2759"/>
<dbReference type="EMBL" id="CP017624">
    <property type="protein sequence ID" value="AOW27608.1"/>
    <property type="molecule type" value="Genomic_DNA"/>
</dbReference>
<dbReference type="InterPro" id="IPR029069">
    <property type="entry name" value="HotDog_dom_sf"/>
</dbReference>
<dbReference type="eggNOG" id="KOG3016">
    <property type="taxonomic scope" value="Eukaryota"/>
</dbReference>
<dbReference type="FunFam" id="2.40.160.210:FF:000004">
    <property type="entry name" value="Acyl-CoA thioesterase 2"/>
    <property type="match status" value="1"/>
</dbReference>
<dbReference type="CGD" id="CAL0000176423">
    <property type="gene designation" value="orf19.12685"/>
</dbReference>
<evidence type="ECO:0000256" key="1">
    <source>
        <dbReference type="ARBA" id="ARBA00006538"/>
    </source>
</evidence>
<reference evidence="6 7" key="3">
    <citation type="journal article" date="2013" name="Genome Biol.">
        <title>Assembly of a phased diploid Candida albicans genome facilitates allele-specific measurements and provides a simple model for repeat and indel structure.</title>
        <authorList>
            <person name="Muzzey D."/>
            <person name="Schwartz K."/>
            <person name="Weissman J.S."/>
            <person name="Sherlock G."/>
        </authorList>
    </citation>
    <scope>NUCLEOTIDE SEQUENCE [LARGE SCALE GENOMIC DNA]</scope>
    <source>
        <strain evidence="7">SC5314 / ATCC MYA-2876</strain>
    </source>
</reference>
<evidence type="ECO:0000259" key="3">
    <source>
        <dbReference type="Pfam" id="PF13622"/>
    </source>
</evidence>
<dbReference type="InterPro" id="IPR049450">
    <property type="entry name" value="ACOT8-like_C"/>
</dbReference>
<dbReference type="RefSeq" id="XP_714292.2">
    <property type="nucleotide sequence ID" value="XM_709199.2"/>
</dbReference>
<evidence type="ECO:0000313" key="7">
    <source>
        <dbReference type="Proteomes" id="UP000000559"/>
    </source>
</evidence>
<dbReference type="CDD" id="cd03445">
    <property type="entry name" value="Thioesterase_II_repeat2"/>
    <property type="match status" value="1"/>
</dbReference>
<dbReference type="InterPro" id="IPR042171">
    <property type="entry name" value="Acyl-CoA_hotdog"/>
</dbReference>
<keyword evidence="7" id="KW-1185">Reference proteome</keyword>
<dbReference type="InterPro" id="IPR049449">
    <property type="entry name" value="TesB_ACOT8-like_N"/>
</dbReference>
<reference evidence="6 7" key="2">
    <citation type="journal article" date="2007" name="Genome Biol.">
        <title>Assembly of the Candida albicans genome into sixteen supercontigs aligned on the eight chromosomes.</title>
        <authorList>
            <person name="van het Hoog M."/>
            <person name="Rast T.J."/>
            <person name="Martchenko M."/>
            <person name="Grindle S."/>
            <person name="Dignard D."/>
            <person name="Hogues H."/>
            <person name="Cuomo C."/>
            <person name="Berriman M."/>
            <person name="Scherer S."/>
            <person name="Magee B.B."/>
            <person name="Whiteway M."/>
            <person name="Chibana H."/>
            <person name="Nantel A."/>
            <person name="Magee P.T."/>
        </authorList>
    </citation>
    <scope>GENOME REANNOTATION</scope>
    <source>
        <strain evidence="7">SC5314 / ATCC MYA-2876</strain>
    </source>
</reference>
<dbReference type="InterPro" id="IPR003703">
    <property type="entry name" value="Acyl_CoA_thio"/>
</dbReference>
<keyword evidence="2" id="KW-0378">Hydrolase</keyword>
<dbReference type="GO" id="GO:0005782">
    <property type="term" value="C:peroxisomal matrix"/>
    <property type="evidence" value="ECO:0000318"/>
    <property type="project" value="GO_Central"/>
</dbReference>
<dbReference type="Gene3D" id="2.40.160.210">
    <property type="entry name" value="Acyl-CoA thioesterase, double hotdog domain"/>
    <property type="match status" value="1"/>
</dbReference>
<dbReference type="KEGG" id="cal:CAALFM_C205980CA"/>
<dbReference type="GeneID" id="3644075"/>
<dbReference type="Pfam" id="PF20789">
    <property type="entry name" value="4HBT_3C"/>
    <property type="match status" value="1"/>
</dbReference>
<name>A0A1D8PHJ4_CANAL</name>
<gene>
    <name evidence="6" type="ordered locus">CAALFM_C205980CA</name>
    <name evidence="5" type="ordered locus">orf19.12685</name>
</gene>
<dbReference type="STRING" id="237561.A0A1D8PHJ4"/>
<feature type="domain" description="Acyl-CoA thioesterase-like C-terminal" evidence="4">
    <location>
        <begin position="227"/>
        <end position="315"/>
    </location>
</feature>
<protein>
    <submittedName>
        <fullName evidence="6">Uncharacterized protein</fullName>
    </submittedName>
</protein>
<dbReference type="PANTHER" id="PTHR11066">
    <property type="entry name" value="ACYL-COA THIOESTERASE"/>
    <property type="match status" value="1"/>
</dbReference>
<dbReference type="AlphaFoldDB" id="A0A1D8PHJ4"/>
<proteinExistence type="inferred from homology"/>
<dbReference type="OMA" id="HNRVWMK"/>
<comment type="similarity">
    <text evidence="1">Belongs to the C/M/P thioester hydrolase family.</text>
</comment>
<dbReference type="Proteomes" id="UP000000559">
    <property type="component" value="Chromosome 2"/>
</dbReference>
<dbReference type="SUPFAM" id="SSF54637">
    <property type="entry name" value="Thioesterase/thiol ester dehydrase-isomerase"/>
    <property type="match status" value="2"/>
</dbReference>
<sequence length="326" mass="37537">MIQNVTRDKLYPEGKPVDLEEEFGVEKIGPNLYRGKKPIAKPDKRSRGAFGGFLAGQALVVAIESVPKEFKPHSFHSYFVKAVDDLAPLEWAVDEVSNGRNYANRSLKAYQYEDIVYTANVSLTKKISTKKAIEETGVKPFEFQTPKHEWFNRHKLEDLPVADVNSRLLAYHKFFPEVVSLEDTREEDNISPAERQLSWYFKWGIENEGDFHQPLANLDSKYQYVGMASLTDTVYLTRLLRILRIEDADHSQFIHYFSVSLDHTIYFHDDDFDVTKWMSFTFKVTRFSHNRALCQGEVYNDKGVHVATIVQEGLVMLNGLEEGAKL</sequence>